<gene>
    <name evidence="2" type="ORF">FHS81_002107</name>
</gene>
<keyword evidence="1" id="KW-0812">Transmembrane</keyword>
<sequence length="213" mass="23232">MKETRALRIDSALGLRRQPARRWPWQMLARFSGAFVFAILFGLVLGALVHIVAVFAIPYAGTRDAVARLTSEAAARAPLPVEPGQGIFNPPWPDPAFITMVCRFDLAKGAQHVRAQVPDGFSGLSLHAPDGSVLYAVTDEVAQAGQLSLLVLTPEQALDVPLDEARDVRFIVPARHGVEVQHGLAVYRVMVPMPSLRDTTRAVASSLRCDNYR</sequence>
<proteinExistence type="predicted"/>
<dbReference type="EMBL" id="JACICC010000004">
    <property type="protein sequence ID" value="MBB3810019.1"/>
    <property type="molecule type" value="Genomic_DNA"/>
</dbReference>
<dbReference type="Proteomes" id="UP000537592">
    <property type="component" value="Unassembled WGS sequence"/>
</dbReference>
<name>A0A7W6EHB1_9HYPH</name>
<dbReference type="RefSeq" id="WP_183752645.1">
    <property type="nucleotide sequence ID" value="NZ_JACICC010000004.1"/>
</dbReference>
<feature type="transmembrane region" description="Helical" evidence="1">
    <location>
        <begin position="31"/>
        <end position="60"/>
    </location>
</feature>
<reference evidence="2 3" key="1">
    <citation type="submission" date="2020-08" db="EMBL/GenBank/DDBJ databases">
        <title>Genomic Encyclopedia of Type Strains, Phase IV (KMG-IV): sequencing the most valuable type-strain genomes for metagenomic binning, comparative biology and taxonomic classification.</title>
        <authorList>
            <person name="Goeker M."/>
        </authorList>
    </citation>
    <scope>NUCLEOTIDE SEQUENCE [LARGE SCALE GENOMIC DNA]</scope>
    <source>
        <strain evidence="2 3">DSM 28760</strain>
    </source>
</reference>
<keyword evidence="1" id="KW-0472">Membrane</keyword>
<keyword evidence="1" id="KW-1133">Transmembrane helix</keyword>
<evidence type="ECO:0000313" key="2">
    <source>
        <dbReference type="EMBL" id="MBB3810019.1"/>
    </source>
</evidence>
<evidence type="ECO:0000256" key="1">
    <source>
        <dbReference type="SAM" id="Phobius"/>
    </source>
</evidence>
<organism evidence="2 3">
    <name type="scientific">Pseudochelatococcus contaminans</name>
    <dbReference type="NCBI Taxonomy" id="1538103"/>
    <lineage>
        <taxon>Bacteria</taxon>
        <taxon>Pseudomonadati</taxon>
        <taxon>Pseudomonadota</taxon>
        <taxon>Alphaproteobacteria</taxon>
        <taxon>Hyphomicrobiales</taxon>
        <taxon>Chelatococcaceae</taxon>
        <taxon>Pseudochelatococcus</taxon>
    </lineage>
</organism>
<dbReference type="AlphaFoldDB" id="A0A7W6EHB1"/>
<evidence type="ECO:0000313" key="3">
    <source>
        <dbReference type="Proteomes" id="UP000537592"/>
    </source>
</evidence>
<keyword evidence="3" id="KW-1185">Reference proteome</keyword>
<protein>
    <submittedName>
        <fullName evidence="2">Putative membrane protein</fullName>
    </submittedName>
</protein>
<comment type="caution">
    <text evidence="2">The sequence shown here is derived from an EMBL/GenBank/DDBJ whole genome shotgun (WGS) entry which is preliminary data.</text>
</comment>
<accession>A0A7W6EHB1</accession>